<evidence type="ECO:0000256" key="2">
    <source>
        <dbReference type="SAM" id="SignalP"/>
    </source>
</evidence>
<keyword evidence="4" id="KW-1185">Reference proteome</keyword>
<reference evidence="3 4" key="1">
    <citation type="submission" date="2024-02" db="EMBL/GenBank/DDBJ databases">
        <title>Deinococcus aluminii NBRC 112889.</title>
        <authorList>
            <person name="Ichikawa N."/>
            <person name="Katano-Makiyama Y."/>
            <person name="Hidaka K."/>
        </authorList>
    </citation>
    <scope>NUCLEOTIDE SEQUENCE [LARGE SCALE GENOMIC DNA]</scope>
    <source>
        <strain evidence="3 4">NBRC 112889</strain>
    </source>
</reference>
<accession>A0ABP9XAG9</accession>
<feature type="region of interest" description="Disordered" evidence="1">
    <location>
        <begin position="146"/>
        <end position="174"/>
    </location>
</feature>
<comment type="caution">
    <text evidence="3">The sequence shown here is derived from an EMBL/GenBank/DDBJ whole genome shotgun (WGS) entry which is preliminary data.</text>
</comment>
<name>A0ABP9XAG9_9DEIO</name>
<keyword evidence="2" id="KW-0732">Signal</keyword>
<evidence type="ECO:0000313" key="4">
    <source>
        <dbReference type="Proteomes" id="UP001404956"/>
    </source>
</evidence>
<sequence length="174" mass="17993">MKKRLSLGAMLGLTALLSACSGGNITPSTTHTLTVKLEGVTSAPVTVTNTTTNTQVFSGTLESGKTFSNLKAGEVFKVEGGAVNGFTAPAAQTVTLDADKSATLTYRVAAPPLKASVVEGILSPYRLGAGDIYAYAPLYVVFGTRHGRSRPPRSSEAGKKRGSPCRSLQQSSNG</sequence>
<dbReference type="EMBL" id="BAABRV010000002">
    <property type="protein sequence ID" value="GAA5532377.1"/>
    <property type="molecule type" value="Genomic_DNA"/>
</dbReference>
<gene>
    <name evidence="3" type="ORF">Dalu01_00766</name>
</gene>
<dbReference type="RefSeq" id="WP_345451443.1">
    <property type="nucleotide sequence ID" value="NZ_BAABRV010000002.1"/>
</dbReference>
<dbReference type="Proteomes" id="UP001404956">
    <property type="component" value="Unassembled WGS sequence"/>
</dbReference>
<feature type="chain" id="PRO_5046144440" evidence="2">
    <location>
        <begin position="22"/>
        <end position="174"/>
    </location>
</feature>
<organism evidence="3 4">
    <name type="scientific">Deinococcus aluminii</name>
    <dbReference type="NCBI Taxonomy" id="1656885"/>
    <lineage>
        <taxon>Bacteria</taxon>
        <taxon>Thermotogati</taxon>
        <taxon>Deinococcota</taxon>
        <taxon>Deinococci</taxon>
        <taxon>Deinococcales</taxon>
        <taxon>Deinococcaceae</taxon>
        <taxon>Deinococcus</taxon>
    </lineage>
</organism>
<feature type="signal peptide" evidence="2">
    <location>
        <begin position="1"/>
        <end position="21"/>
    </location>
</feature>
<proteinExistence type="predicted"/>
<evidence type="ECO:0000313" key="3">
    <source>
        <dbReference type="EMBL" id="GAA5532377.1"/>
    </source>
</evidence>
<protein>
    <submittedName>
        <fullName evidence="3">Uncharacterized protein</fullName>
    </submittedName>
</protein>
<dbReference type="PROSITE" id="PS51257">
    <property type="entry name" value="PROKAR_LIPOPROTEIN"/>
    <property type="match status" value="1"/>
</dbReference>
<evidence type="ECO:0000256" key="1">
    <source>
        <dbReference type="SAM" id="MobiDB-lite"/>
    </source>
</evidence>